<protein>
    <submittedName>
        <fullName evidence="1">Uncharacterized protein</fullName>
    </submittedName>
</protein>
<dbReference type="EMBL" id="BARU01042231">
    <property type="protein sequence ID" value="GAH82617.1"/>
    <property type="molecule type" value="Genomic_DNA"/>
</dbReference>
<accession>X1ILM7</accession>
<dbReference type="AlphaFoldDB" id="X1ILM7"/>
<proteinExistence type="predicted"/>
<reference evidence="1" key="1">
    <citation type="journal article" date="2014" name="Front. Microbiol.">
        <title>High frequency of phylogenetically diverse reductive dehalogenase-homologous genes in deep subseafloor sedimentary metagenomes.</title>
        <authorList>
            <person name="Kawai M."/>
            <person name="Futagami T."/>
            <person name="Toyoda A."/>
            <person name="Takaki Y."/>
            <person name="Nishi S."/>
            <person name="Hori S."/>
            <person name="Arai W."/>
            <person name="Tsubouchi T."/>
            <person name="Morono Y."/>
            <person name="Uchiyama I."/>
            <person name="Ito T."/>
            <person name="Fujiyama A."/>
            <person name="Inagaki F."/>
            <person name="Takami H."/>
        </authorList>
    </citation>
    <scope>NUCLEOTIDE SEQUENCE</scope>
    <source>
        <strain evidence="1">Expedition CK06-06</strain>
    </source>
</reference>
<feature type="non-terminal residue" evidence="1">
    <location>
        <position position="47"/>
    </location>
</feature>
<sequence length="47" mass="5165">MAKVLVSTSDGVPGKEIGEVLGNVSVKRSIWFYNDKEGMVNRLQLKA</sequence>
<evidence type="ECO:0000313" key="1">
    <source>
        <dbReference type="EMBL" id="GAH82617.1"/>
    </source>
</evidence>
<name>X1ILM7_9ZZZZ</name>
<organism evidence="1">
    <name type="scientific">marine sediment metagenome</name>
    <dbReference type="NCBI Taxonomy" id="412755"/>
    <lineage>
        <taxon>unclassified sequences</taxon>
        <taxon>metagenomes</taxon>
        <taxon>ecological metagenomes</taxon>
    </lineage>
</organism>
<gene>
    <name evidence="1" type="ORF">S03H2_64932</name>
</gene>
<comment type="caution">
    <text evidence="1">The sequence shown here is derived from an EMBL/GenBank/DDBJ whole genome shotgun (WGS) entry which is preliminary data.</text>
</comment>